<keyword evidence="4 5" id="KW-0472">Membrane</keyword>
<dbReference type="WBParaSite" id="ALUE_0002314401-mRNA-1">
    <property type="protein sequence ID" value="ALUE_0002314401-mRNA-1"/>
    <property type="gene ID" value="ALUE_0002314401"/>
</dbReference>
<feature type="transmembrane region" description="Helical" evidence="5">
    <location>
        <begin position="97"/>
        <end position="115"/>
    </location>
</feature>
<feature type="domain" description="ABC-2 type transporter transmembrane" evidence="6">
    <location>
        <begin position="7"/>
        <end position="85"/>
    </location>
</feature>
<evidence type="ECO:0000256" key="2">
    <source>
        <dbReference type="ARBA" id="ARBA00022692"/>
    </source>
</evidence>
<dbReference type="Proteomes" id="UP000036681">
    <property type="component" value="Unplaced"/>
</dbReference>
<protein>
    <submittedName>
        <fullName evidence="8">Stage II sporulation protein M</fullName>
    </submittedName>
</protein>
<evidence type="ECO:0000256" key="5">
    <source>
        <dbReference type="SAM" id="Phobius"/>
    </source>
</evidence>
<evidence type="ECO:0000259" key="6">
    <source>
        <dbReference type="Pfam" id="PF12698"/>
    </source>
</evidence>
<dbReference type="Pfam" id="PF12698">
    <property type="entry name" value="ABC2_membrane_3"/>
    <property type="match status" value="1"/>
</dbReference>
<dbReference type="GO" id="GO:0140359">
    <property type="term" value="F:ABC-type transporter activity"/>
    <property type="evidence" value="ECO:0007669"/>
    <property type="project" value="InterPro"/>
</dbReference>
<name>A0A0M3IWL6_ASCLU</name>
<evidence type="ECO:0000256" key="4">
    <source>
        <dbReference type="ARBA" id="ARBA00023136"/>
    </source>
</evidence>
<dbReference type="AlphaFoldDB" id="A0A0M3IWL6"/>
<accession>A0A0M3IWL6</accession>
<feature type="transmembrane region" description="Helical" evidence="5">
    <location>
        <begin position="63"/>
        <end position="85"/>
    </location>
</feature>
<dbReference type="InterPro" id="IPR013525">
    <property type="entry name" value="ABC2_TM"/>
</dbReference>
<keyword evidence="2 5" id="KW-0812">Transmembrane</keyword>
<organism evidence="7 8">
    <name type="scientific">Ascaris lumbricoides</name>
    <name type="common">Giant roundworm</name>
    <dbReference type="NCBI Taxonomy" id="6252"/>
    <lineage>
        <taxon>Eukaryota</taxon>
        <taxon>Metazoa</taxon>
        <taxon>Ecdysozoa</taxon>
        <taxon>Nematoda</taxon>
        <taxon>Chromadorea</taxon>
        <taxon>Rhabditida</taxon>
        <taxon>Spirurina</taxon>
        <taxon>Ascaridomorpha</taxon>
        <taxon>Ascaridoidea</taxon>
        <taxon>Ascarididae</taxon>
        <taxon>Ascaris</taxon>
    </lineage>
</organism>
<keyword evidence="7" id="KW-1185">Reference proteome</keyword>
<evidence type="ECO:0000256" key="1">
    <source>
        <dbReference type="ARBA" id="ARBA00004141"/>
    </source>
</evidence>
<reference evidence="8" key="1">
    <citation type="submission" date="2017-02" db="UniProtKB">
        <authorList>
            <consortium name="WormBaseParasite"/>
        </authorList>
    </citation>
    <scope>IDENTIFICATION</scope>
</reference>
<comment type="subcellular location">
    <subcellularLocation>
        <location evidence="1">Membrane</location>
        <topology evidence="1">Multi-pass membrane protein</topology>
    </subcellularLocation>
</comment>
<proteinExistence type="predicted"/>
<dbReference type="GO" id="GO:0016020">
    <property type="term" value="C:membrane"/>
    <property type="evidence" value="ECO:0007669"/>
    <property type="project" value="UniProtKB-SubCell"/>
</dbReference>
<evidence type="ECO:0000313" key="7">
    <source>
        <dbReference type="Proteomes" id="UP000036681"/>
    </source>
</evidence>
<sequence length="142" mass="16177">MIAFRIVLLLLALSVIVASFSMVLVEERISYSKHLQTISGVKPWLYWIVNFVHDMIFFTIPSLAFIMIGIGLFFVGTVFTMVVMLLENLMQQDDTLVTAYVVCGIVFMILPQYNLGMAMYRMNFVYMLYGQGTTYLGGQTLL</sequence>
<evidence type="ECO:0000313" key="8">
    <source>
        <dbReference type="WBParaSite" id="ALUE_0002314401-mRNA-1"/>
    </source>
</evidence>
<keyword evidence="3 5" id="KW-1133">Transmembrane helix</keyword>
<feature type="transmembrane region" description="Helical" evidence="5">
    <location>
        <begin position="6"/>
        <end position="25"/>
    </location>
</feature>
<evidence type="ECO:0000256" key="3">
    <source>
        <dbReference type="ARBA" id="ARBA00022989"/>
    </source>
</evidence>